<keyword evidence="2" id="KW-1003">Cell membrane</keyword>
<name>A0A3M4B7I6_9PSED</name>
<dbReference type="InterPro" id="IPR031976">
    <property type="entry name" value="NRho"/>
</dbReference>
<protein>
    <submittedName>
        <fullName evidence="10">Rhomboid protein</fullName>
    </submittedName>
</protein>
<feature type="transmembrane region" description="Helical" evidence="7">
    <location>
        <begin position="198"/>
        <end position="222"/>
    </location>
</feature>
<feature type="transmembrane region" description="Helical" evidence="7">
    <location>
        <begin position="261"/>
        <end position="281"/>
    </location>
</feature>
<evidence type="ECO:0000259" key="9">
    <source>
        <dbReference type="Pfam" id="PF16733"/>
    </source>
</evidence>
<keyword evidence="5 7" id="KW-1133">Transmembrane helix</keyword>
<dbReference type="PANTHER" id="PTHR43066:SF26">
    <property type="entry name" value="RHOMBOID PROTEASE GLPG"/>
    <property type="match status" value="1"/>
</dbReference>
<gene>
    <name evidence="10" type="ORF">ALQ30_100030</name>
</gene>
<keyword evidence="6 7" id="KW-0472">Membrane</keyword>
<dbReference type="Gene3D" id="3.30.70.2080">
    <property type="match status" value="1"/>
</dbReference>
<dbReference type="Pfam" id="PF16733">
    <property type="entry name" value="NRho"/>
    <property type="match status" value="1"/>
</dbReference>
<evidence type="ECO:0000259" key="8">
    <source>
        <dbReference type="Pfam" id="PF01694"/>
    </source>
</evidence>
<evidence type="ECO:0000256" key="4">
    <source>
        <dbReference type="ARBA" id="ARBA00022692"/>
    </source>
</evidence>
<evidence type="ECO:0000313" key="10">
    <source>
        <dbReference type="EMBL" id="RMP15108.1"/>
    </source>
</evidence>
<feature type="transmembrane region" description="Helical" evidence="7">
    <location>
        <begin position="234"/>
        <end position="255"/>
    </location>
</feature>
<dbReference type="InterPro" id="IPR035952">
    <property type="entry name" value="Rhomboid-like_sf"/>
</dbReference>
<sequence>MAQRRPCAHPSEPGLSGLQRRALRQAGRLSAGPGNTDRPGQIRLGRRAASRGFRMSAVAVLRLPLTTNLSGFVSLLQRLRIPHRVSEEAGEQVLWVPDAPQLADEVRDLYTRFPEGDEHFQLAQDAPNVTYKSPGLIEQLRNSPVTALVLLVTLLVAGMTLLGDNLEVIRWLTFQDFRISGEYATFLPLSDSLAAGQWWRIVSPMLIHFGILHLAMNGMWFWELGRRIEIRQGSLSLLLLTLLFSAVSNYVQYLFSGPSLFGGLSGVLYGLLGHCWIFQLLAPNPVYRLPRGVLIMMLIWLALCLSGLVSMLGFGEIANGAHVGGLIIGCATGLVGGAIARRKS</sequence>
<evidence type="ECO:0000256" key="1">
    <source>
        <dbReference type="ARBA" id="ARBA00004141"/>
    </source>
</evidence>
<organism evidence="10 11">
    <name type="scientific">Pseudomonas syringae pv. persicae</name>
    <dbReference type="NCBI Taxonomy" id="237306"/>
    <lineage>
        <taxon>Bacteria</taxon>
        <taxon>Pseudomonadati</taxon>
        <taxon>Pseudomonadota</taxon>
        <taxon>Gammaproteobacteria</taxon>
        <taxon>Pseudomonadales</taxon>
        <taxon>Pseudomonadaceae</taxon>
        <taxon>Pseudomonas</taxon>
    </lineage>
</organism>
<dbReference type="Gene3D" id="1.20.1540.10">
    <property type="entry name" value="Rhomboid-like"/>
    <property type="match status" value="1"/>
</dbReference>
<dbReference type="InterPro" id="IPR022764">
    <property type="entry name" value="Peptidase_S54_rhomboid_dom"/>
</dbReference>
<reference evidence="10 11" key="1">
    <citation type="submission" date="2018-08" db="EMBL/GenBank/DDBJ databases">
        <title>Recombination of ecologically and evolutionarily significant loci maintains genetic cohesion in the Pseudomonas syringae species complex.</title>
        <authorList>
            <person name="Dillon M."/>
            <person name="Thakur S."/>
            <person name="Almeida R.N.D."/>
            <person name="Weir B.S."/>
            <person name="Guttman D.S."/>
        </authorList>
    </citation>
    <scope>NUCLEOTIDE SEQUENCE [LARGE SCALE GENOMIC DNA]</scope>
    <source>
        <strain evidence="10 11">ICMP 3706</strain>
    </source>
</reference>
<comment type="caution">
    <text evidence="10">The sequence shown here is derived from an EMBL/GenBank/DDBJ whole genome shotgun (WGS) entry which is preliminary data.</text>
</comment>
<dbReference type="Proteomes" id="UP000281604">
    <property type="component" value="Unassembled WGS sequence"/>
</dbReference>
<evidence type="ECO:0000256" key="5">
    <source>
        <dbReference type="ARBA" id="ARBA00022989"/>
    </source>
</evidence>
<dbReference type="GO" id="GO:0016020">
    <property type="term" value="C:membrane"/>
    <property type="evidence" value="ECO:0007669"/>
    <property type="project" value="UniProtKB-SubCell"/>
</dbReference>
<keyword evidence="4 7" id="KW-0812">Transmembrane</keyword>
<feature type="domain" description="Peptidase S54 rhomboid" evidence="8">
    <location>
        <begin position="196"/>
        <end position="335"/>
    </location>
</feature>
<evidence type="ECO:0000256" key="3">
    <source>
        <dbReference type="ARBA" id="ARBA00022519"/>
    </source>
</evidence>
<dbReference type="EMBL" id="RBQE01000012">
    <property type="protein sequence ID" value="RMP15108.1"/>
    <property type="molecule type" value="Genomic_DNA"/>
</dbReference>
<evidence type="ECO:0000256" key="7">
    <source>
        <dbReference type="SAM" id="Phobius"/>
    </source>
</evidence>
<feature type="transmembrane region" description="Helical" evidence="7">
    <location>
        <begin position="293"/>
        <end position="314"/>
    </location>
</feature>
<evidence type="ECO:0000256" key="6">
    <source>
        <dbReference type="ARBA" id="ARBA00023136"/>
    </source>
</evidence>
<dbReference type="SUPFAM" id="SSF144091">
    <property type="entry name" value="Rhomboid-like"/>
    <property type="match status" value="1"/>
</dbReference>
<proteinExistence type="predicted"/>
<feature type="transmembrane region" description="Helical" evidence="7">
    <location>
        <begin position="145"/>
        <end position="163"/>
    </location>
</feature>
<dbReference type="GO" id="GO:0004252">
    <property type="term" value="F:serine-type endopeptidase activity"/>
    <property type="evidence" value="ECO:0007669"/>
    <property type="project" value="InterPro"/>
</dbReference>
<feature type="transmembrane region" description="Helical" evidence="7">
    <location>
        <begin position="320"/>
        <end position="340"/>
    </location>
</feature>
<evidence type="ECO:0000256" key="2">
    <source>
        <dbReference type="ARBA" id="ARBA00022475"/>
    </source>
</evidence>
<dbReference type="PANTHER" id="PTHR43066">
    <property type="entry name" value="RHOMBOID-RELATED PROTEIN"/>
    <property type="match status" value="1"/>
</dbReference>
<dbReference type="Pfam" id="PF01694">
    <property type="entry name" value="Rhomboid"/>
    <property type="match status" value="1"/>
</dbReference>
<dbReference type="InterPro" id="IPR038244">
    <property type="entry name" value="NRho_sf"/>
</dbReference>
<evidence type="ECO:0000313" key="11">
    <source>
        <dbReference type="Proteomes" id="UP000281604"/>
    </source>
</evidence>
<keyword evidence="3" id="KW-0997">Cell inner membrane</keyword>
<comment type="subcellular location">
    <subcellularLocation>
        <location evidence="1">Membrane</location>
        <topology evidence="1">Multi-pass membrane protein</topology>
    </subcellularLocation>
</comment>
<feature type="domain" description="Rhomboid protease N-terminal" evidence="9">
    <location>
        <begin position="55"/>
        <end position="123"/>
    </location>
</feature>
<accession>A0A3M4B7I6</accession>
<dbReference type="AlphaFoldDB" id="A0A3M4B7I6"/>